<reference evidence="2" key="1">
    <citation type="submission" date="2015-01" db="EMBL/GenBank/DDBJ databases">
        <title>Comparative genome analysis of Bacillus coagulans HM-08, Clostridium butyricum HM-68, Bacillus subtilis HM-66 and Bacillus paralicheniformis BL-09.</title>
        <authorList>
            <person name="Zhang H."/>
        </authorList>
    </citation>
    <scope>NUCLEOTIDE SEQUENCE [LARGE SCALE GENOMIC DNA]</scope>
    <source>
        <strain evidence="2">HM-08</strain>
    </source>
</reference>
<dbReference type="RefSeq" id="WP_035182847.1">
    <property type="nucleotide sequence ID" value="NZ_CP010525.1"/>
</dbReference>
<name>A0AAN0TB80_HEYCO</name>
<evidence type="ECO:0000313" key="1">
    <source>
        <dbReference type="EMBL" id="AJO24786.1"/>
    </source>
</evidence>
<dbReference type="Proteomes" id="UP000032024">
    <property type="component" value="Chromosome"/>
</dbReference>
<keyword evidence="2" id="KW-1185">Reference proteome</keyword>
<dbReference type="InterPro" id="IPR019612">
    <property type="entry name" value="Minor_capsid_put"/>
</dbReference>
<gene>
    <name evidence="1" type="ORF">SB48_HM08orf06319</name>
</gene>
<dbReference type="AlphaFoldDB" id="A0AAN0TB80"/>
<proteinExistence type="predicted"/>
<dbReference type="EMBL" id="CP010525">
    <property type="protein sequence ID" value="AJO24786.1"/>
    <property type="molecule type" value="Genomic_DNA"/>
</dbReference>
<sequence length="118" mass="13678">MRFESLLIHRCTLVKHVLIGKDDYNQDIYEDVLVENVPCRVDQVKKFVSRDDNGENYITQNVLFTGFTQALNNDMRVRDIKDKQGNMVLAGEYTLESAQPVYGRVRLHHYEATLKGSE</sequence>
<organism evidence="1 2">
    <name type="scientific">Heyndrickxia coagulans</name>
    <name type="common">Weizmannia coagulans</name>
    <dbReference type="NCBI Taxonomy" id="1398"/>
    <lineage>
        <taxon>Bacteria</taxon>
        <taxon>Bacillati</taxon>
        <taxon>Bacillota</taxon>
        <taxon>Bacilli</taxon>
        <taxon>Bacillales</taxon>
        <taxon>Bacillaceae</taxon>
        <taxon>Heyndrickxia</taxon>
    </lineage>
</organism>
<accession>A0AAN0TB80</accession>
<evidence type="ECO:0000313" key="2">
    <source>
        <dbReference type="Proteomes" id="UP000032024"/>
    </source>
</evidence>
<dbReference type="Pfam" id="PF10665">
    <property type="entry name" value="Minor_capsid_1"/>
    <property type="match status" value="1"/>
</dbReference>
<protein>
    <submittedName>
        <fullName evidence="1">Uncharacterized protein</fullName>
    </submittedName>
</protein>